<keyword evidence="11" id="KW-0443">Lipid metabolism</keyword>
<protein>
    <recommendedName>
        <fullName evidence="6 16">CDP-diacylglycerol--glycerol-3-phosphate 3-phosphatidyltransferase</fullName>
        <ecNumber evidence="5 16">2.7.8.5</ecNumber>
    </recommendedName>
</protein>
<dbReference type="InterPro" id="IPR004570">
    <property type="entry name" value="Phosphatidylglycerol_P_synth"/>
</dbReference>
<dbReference type="InterPro" id="IPR048254">
    <property type="entry name" value="CDP_ALCOHOL_P_TRANSF_CS"/>
</dbReference>
<feature type="transmembrane region" description="Helical" evidence="18">
    <location>
        <begin position="7"/>
        <end position="25"/>
    </location>
</feature>
<keyword evidence="13" id="KW-0594">Phospholipid biosynthesis</keyword>
<evidence type="ECO:0000256" key="12">
    <source>
        <dbReference type="ARBA" id="ARBA00023136"/>
    </source>
</evidence>
<dbReference type="InterPro" id="IPR000462">
    <property type="entry name" value="CDP-OH_P_trans"/>
</dbReference>
<comment type="similarity">
    <text evidence="4 17">Belongs to the CDP-alcohol phosphatidyltransferase class-I family.</text>
</comment>
<evidence type="ECO:0000256" key="3">
    <source>
        <dbReference type="ARBA" id="ARBA00005189"/>
    </source>
</evidence>
<evidence type="ECO:0000256" key="11">
    <source>
        <dbReference type="ARBA" id="ARBA00023098"/>
    </source>
</evidence>
<dbReference type="PANTHER" id="PTHR14269:SF62">
    <property type="entry name" value="CDP-DIACYLGLYCEROL--GLYCEROL-3-PHOSPHATE 3-PHOSPHATIDYLTRANSFERASE 1, CHLOROPLASTIC"/>
    <property type="match status" value="1"/>
</dbReference>
<keyword evidence="7" id="KW-0444">Lipid biosynthesis</keyword>
<dbReference type="InterPro" id="IPR050324">
    <property type="entry name" value="CDP-alcohol_PTase-I"/>
</dbReference>
<gene>
    <name evidence="19" type="ORF">FRZ44_09850</name>
</gene>
<evidence type="ECO:0000256" key="10">
    <source>
        <dbReference type="ARBA" id="ARBA00022989"/>
    </source>
</evidence>
<dbReference type="NCBIfam" id="TIGR00560">
    <property type="entry name" value="pgsA"/>
    <property type="match status" value="1"/>
</dbReference>
<comment type="subcellular location">
    <subcellularLocation>
        <location evidence="1">Membrane</location>
        <topology evidence="1">Multi-pass membrane protein</topology>
    </subcellularLocation>
</comment>
<keyword evidence="10 18" id="KW-1133">Transmembrane helix</keyword>
<evidence type="ECO:0000256" key="7">
    <source>
        <dbReference type="ARBA" id="ARBA00022516"/>
    </source>
</evidence>
<dbReference type="GO" id="GO:0046474">
    <property type="term" value="P:glycerophospholipid biosynthetic process"/>
    <property type="evidence" value="ECO:0007669"/>
    <property type="project" value="TreeGrafter"/>
</dbReference>
<comment type="pathway">
    <text evidence="2">Phospholipid metabolism; phosphatidylglycerol biosynthesis; phosphatidylglycerol from CDP-diacylglycerol: step 1/2.</text>
</comment>
<evidence type="ECO:0000256" key="13">
    <source>
        <dbReference type="ARBA" id="ARBA00023209"/>
    </source>
</evidence>
<accession>A0A5J6ME36</accession>
<feature type="transmembrane region" description="Helical" evidence="18">
    <location>
        <begin position="31"/>
        <end position="48"/>
    </location>
</feature>
<dbReference type="Proteomes" id="UP000326202">
    <property type="component" value="Chromosome"/>
</dbReference>
<evidence type="ECO:0000313" key="19">
    <source>
        <dbReference type="EMBL" id="QEX15698.1"/>
    </source>
</evidence>
<dbReference type="EMBL" id="CP042906">
    <property type="protein sequence ID" value="QEX15698.1"/>
    <property type="molecule type" value="Genomic_DNA"/>
</dbReference>
<sequence>MITSLPNLLTLSRIVAIPLLVALLYLPGDVWRWAACAVYAVACITDYFDGHLARSWSQTSALGRFLDPIADKLLVAAAIVVMTALGYISGWTVLAGVVILCREILVSGLREFLAELRVGVPVSMLAKWKTTVQMVALGFLILGDAGPAALPIRLIGEIGFWVAALLTLVTGYDYLVTGLRHMQSEGEGSR</sequence>
<evidence type="ECO:0000313" key="20">
    <source>
        <dbReference type="Proteomes" id="UP000326202"/>
    </source>
</evidence>
<organism evidence="19 20">
    <name type="scientific">Hypericibacter terrae</name>
    <dbReference type="NCBI Taxonomy" id="2602015"/>
    <lineage>
        <taxon>Bacteria</taxon>
        <taxon>Pseudomonadati</taxon>
        <taxon>Pseudomonadota</taxon>
        <taxon>Alphaproteobacteria</taxon>
        <taxon>Rhodospirillales</taxon>
        <taxon>Dongiaceae</taxon>
        <taxon>Hypericibacter</taxon>
    </lineage>
</organism>
<proteinExistence type="inferred from homology"/>
<dbReference type="EC" id="2.7.8.5" evidence="5 16"/>
<dbReference type="Gene3D" id="1.20.120.1760">
    <property type="match status" value="1"/>
</dbReference>
<dbReference type="RefSeq" id="WP_151176128.1">
    <property type="nucleotide sequence ID" value="NZ_CP042906.1"/>
</dbReference>
<evidence type="ECO:0000256" key="18">
    <source>
        <dbReference type="SAM" id="Phobius"/>
    </source>
</evidence>
<keyword evidence="20" id="KW-1185">Reference proteome</keyword>
<evidence type="ECO:0000256" key="5">
    <source>
        <dbReference type="ARBA" id="ARBA00013170"/>
    </source>
</evidence>
<keyword evidence="14" id="KW-1208">Phospholipid metabolism</keyword>
<feature type="transmembrane region" description="Helical" evidence="18">
    <location>
        <begin position="69"/>
        <end position="88"/>
    </location>
</feature>
<dbReference type="GO" id="GO:0016020">
    <property type="term" value="C:membrane"/>
    <property type="evidence" value="ECO:0007669"/>
    <property type="project" value="UniProtKB-SubCell"/>
</dbReference>
<dbReference type="AlphaFoldDB" id="A0A5J6ME36"/>
<evidence type="ECO:0000256" key="4">
    <source>
        <dbReference type="ARBA" id="ARBA00010441"/>
    </source>
</evidence>
<dbReference type="Pfam" id="PF01066">
    <property type="entry name" value="CDP-OH_P_transf"/>
    <property type="match status" value="1"/>
</dbReference>
<reference evidence="19 20" key="1">
    <citation type="submission" date="2019-08" db="EMBL/GenBank/DDBJ databases">
        <title>Hyperibacter terrae gen. nov., sp. nov. and Hyperibacter viscosus sp. nov., two new members in the family Rhodospirillaceae isolated from the rhizosphere of Hypericum perforatum.</title>
        <authorList>
            <person name="Noviana Z."/>
        </authorList>
    </citation>
    <scope>NUCLEOTIDE SEQUENCE [LARGE SCALE GENOMIC DNA]</scope>
    <source>
        <strain evidence="19 20">R5913</strain>
    </source>
</reference>
<evidence type="ECO:0000256" key="14">
    <source>
        <dbReference type="ARBA" id="ARBA00023264"/>
    </source>
</evidence>
<dbReference type="GO" id="GO:0008444">
    <property type="term" value="F:CDP-diacylglycerol-glycerol-3-phosphate 3-phosphatidyltransferase activity"/>
    <property type="evidence" value="ECO:0007669"/>
    <property type="project" value="UniProtKB-UniRule"/>
</dbReference>
<evidence type="ECO:0000256" key="17">
    <source>
        <dbReference type="RuleBase" id="RU003750"/>
    </source>
</evidence>
<dbReference type="PIRSF" id="PIRSF000847">
    <property type="entry name" value="Phos_ph_gly_syn"/>
    <property type="match status" value="1"/>
</dbReference>
<feature type="transmembrane region" description="Helical" evidence="18">
    <location>
        <begin position="134"/>
        <end position="152"/>
    </location>
</feature>
<evidence type="ECO:0000256" key="16">
    <source>
        <dbReference type="NCBIfam" id="TIGR00560"/>
    </source>
</evidence>
<comment type="catalytic activity">
    <reaction evidence="15">
        <text>a CDP-1,2-diacyl-sn-glycerol + sn-glycerol 3-phosphate = a 1,2-diacyl-sn-glycero-3-phospho-(1'-sn-glycero-3'-phosphate) + CMP + H(+)</text>
        <dbReference type="Rhea" id="RHEA:12593"/>
        <dbReference type="ChEBI" id="CHEBI:15378"/>
        <dbReference type="ChEBI" id="CHEBI:57597"/>
        <dbReference type="ChEBI" id="CHEBI:58332"/>
        <dbReference type="ChEBI" id="CHEBI:60110"/>
        <dbReference type="ChEBI" id="CHEBI:60377"/>
        <dbReference type="EC" id="2.7.8.5"/>
    </reaction>
</comment>
<name>A0A5J6ME36_9PROT</name>
<evidence type="ECO:0000256" key="9">
    <source>
        <dbReference type="ARBA" id="ARBA00022692"/>
    </source>
</evidence>
<evidence type="ECO:0000256" key="15">
    <source>
        <dbReference type="ARBA" id="ARBA00048586"/>
    </source>
</evidence>
<comment type="pathway">
    <text evidence="3">Lipid metabolism.</text>
</comment>
<evidence type="ECO:0000256" key="1">
    <source>
        <dbReference type="ARBA" id="ARBA00004141"/>
    </source>
</evidence>
<keyword evidence="12 18" id="KW-0472">Membrane</keyword>
<dbReference type="PANTHER" id="PTHR14269">
    <property type="entry name" value="CDP-DIACYLGLYCEROL--GLYCEROL-3-PHOSPHATE 3-PHOSPHATIDYLTRANSFERASE-RELATED"/>
    <property type="match status" value="1"/>
</dbReference>
<evidence type="ECO:0000256" key="2">
    <source>
        <dbReference type="ARBA" id="ARBA00005042"/>
    </source>
</evidence>
<dbReference type="PROSITE" id="PS00379">
    <property type="entry name" value="CDP_ALCOHOL_P_TRANSF"/>
    <property type="match status" value="1"/>
</dbReference>
<keyword evidence="8 17" id="KW-0808">Transferase</keyword>
<dbReference type="OrthoDB" id="9796672at2"/>
<dbReference type="InterPro" id="IPR043130">
    <property type="entry name" value="CDP-OH_PTrfase_TM_dom"/>
</dbReference>
<dbReference type="KEGG" id="htq:FRZ44_09850"/>
<keyword evidence="9 18" id="KW-0812">Transmembrane</keyword>
<feature type="transmembrane region" description="Helical" evidence="18">
    <location>
        <begin position="158"/>
        <end position="176"/>
    </location>
</feature>
<evidence type="ECO:0000256" key="8">
    <source>
        <dbReference type="ARBA" id="ARBA00022679"/>
    </source>
</evidence>
<evidence type="ECO:0000256" key="6">
    <source>
        <dbReference type="ARBA" id="ARBA00014944"/>
    </source>
</evidence>